<feature type="domain" description="SLH" evidence="1">
    <location>
        <begin position="729"/>
        <end position="789"/>
    </location>
</feature>
<dbReference type="Proteomes" id="UP001519287">
    <property type="component" value="Unassembled WGS sequence"/>
</dbReference>
<dbReference type="PANTHER" id="PTHR47197:SF3">
    <property type="entry name" value="DIHYDRO-HEME D1 DEHYDROGENASE"/>
    <property type="match status" value="1"/>
</dbReference>
<dbReference type="NCBIfam" id="TIGR02276">
    <property type="entry name" value="beta_rpt_yvtn"/>
    <property type="match status" value="2"/>
</dbReference>
<keyword evidence="3" id="KW-1185">Reference proteome</keyword>
<evidence type="ECO:0000259" key="1">
    <source>
        <dbReference type="PROSITE" id="PS51272"/>
    </source>
</evidence>
<evidence type="ECO:0000313" key="2">
    <source>
        <dbReference type="EMBL" id="MBP1991033.1"/>
    </source>
</evidence>
<protein>
    <submittedName>
        <fullName evidence="2">YVTN family beta-propeller protein</fullName>
    </submittedName>
</protein>
<gene>
    <name evidence="2" type="ORF">J2Z66_002640</name>
</gene>
<feature type="domain" description="SLH" evidence="1">
    <location>
        <begin position="790"/>
        <end position="853"/>
    </location>
</feature>
<reference evidence="2 3" key="1">
    <citation type="submission" date="2021-03" db="EMBL/GenBank/DDBJ databases">
        <title>Genomic Encyclopedia of Type Strains, Phase IV (KMG-IV): sequencing the most valuable type-strain genomes for metagenomic binning, comparative biology and taxonomic classification.</title>
        <authorList>
            <person name="Goeker M."/>
        </authorList>
    </citation>
    <scope>NUCLEOTIDE SEQUENCE [LARGE SCALE GENOMIC DNA]</scope>
    <source>
        <strain evidence="2 3">DSM 26048</strain>
    </source>
</reference>
<dbReference type="InterPro" id="IPR011045">
    <property type="entry name" value="N2O_reductase_N"/>
</dbReference>
<dbReference type="Pfam" id="PF12733">
    <property type="entry name" value="Cadherin-like"/>
    <property type="match status" value="1"/>
</dbReference>
<accession>A0ABS4IU45</accession>
<dbReference type="Gene3D" id="2.130.10.10">
    <property type="entry name" value="YVTN repeat-like/Quinoprotein amine dehydrogenase"/>
    <property type="match status" value="3"/>
</dbReference>
<dbReference type="InterPro" id="IPR001119">
    <property type="entry name" value="SLH_dom"/>
</dbReference>
<dbReference type="PROSITE" id="PS51272">
    <property type="entry name" value="SLH"/>
    <property type="match status" value="3"/>
</dbReference>
<dbReference type="InterPro" id="IPR025883">
    <property type="entry name" value="Cadherin-like_domain"/>
</dbReference>
<dbReference type="RefSeq" id="WP_209971782.1">
    <property type="nucleotide sequence ID" value="NZ_JAGGLB010000007.1"/>
</dbReference>
<proteinExistence type="predicted"/>
<dbReference type="EMBL" id="JAGGLB010000007">
    <property type="protein sequence ID" value="MBP1991033.1"/>
    <property type="molecule type" value="Genomic_DNA"/>
</dbReference>
<dbReference type="SUPFAM" id="SSF50974">
    <property type="entry name" value="Nitrous oxide reductase, N-terminal domain"/>
    <property type="match status" value="2"/>
</dbReference>
<dbReference type="InterPro" id="IPR051200">
    <property type="entry name" value="Host-pathogen_enzymatic-act"/>
</dbReference>
<name>A0ABS4IU45_9BACL</name>
<organism evidence="2 3">
    <name type="scientific">Paenibacillus eucommiae</name>
    <dbReference type="NCBI Taxonomy" id="1355755"/>
    <lineage>
        <taxon>Bacteria</taxon>
        <taxon>Bacillati</taxon>
        <taxon>Bacillota</taxon>
        <taxon>Bacilli</taxon>
        <taxon>Bacillales</taxon>
        <taxon>Paenibacillaceae</taxon>
        <taxon>Paenibacillus</taxon>
    </lineage>
</organism>
<sequence>MIVRTKSLLRLRVVCMGLVLTLLAGGLMVDLRVGAAASSSNIVVERGPHAIAANPVTERIYVANADSDSVTVIEDTYGSSSAAIVATVAVGTTPYALAVNPVTNKIYVANVDSDDVTVIDGATNSTATVSTGKQPFAVAVNPVTNKIYIANIGSNDVTVIDGATNVTTTIPAGESPFAVAVNPVTNKIYIANVDSDNVTVVDGVSNTTMDVPTGAGPNALGVDQLTGSVYIANFFSNNVTVIDGATGATTTVSSGITPNAVEVNETTGKIYVANDSSNNVTVIDGSDYSTSTVSTGTAPGALAINSATNKIYVASYESNDVTEIDGADHTTSTIAAGTNPIALAVLPSLNKIYVANFNSDDTTIIEVENESGVTNADLSALAVSEGQLSPGFAPNRTGYTVHVEHAISNVTVTASTYDPNATLSVSGQVYGNSMTFPVSLQIGANVLPIVVQEAGGLASKTYTITIYRANAGNPESPPPYSPGGVDQIVTQPDSDDVTEGPNGVTMGGKAATVTSTKTAGGKTMLTAQLHAESLTKAFGKLKGKMMGSQTVMFTLTGTDAINKIGIPAKVLKAAAAVTPNAVLSIKTRNAAYDLPINLPALIAILGQLGEELEHATVYVTMETIIGDAAGQLAEQVKAAGASLMGEAIDFTLTVEAKDSSQSISDFGHTYVTRSIRISGAIDSSQATAITLDLHTGSMAFVPSIFTATAGGETTVSILRPGNSLYAVVQSRKSFADVREHWAKSDVDLLASKLIVNGMTETSFAPEHTVTRSEFISLIIRALGLQEDDGDLMPFSDIAPSDWFAGAVGAALQAQLISGFEDSTFRPHATITREQMAVIAAGALSFAGKSGDVVGKQHSLLASFEDKAEISAWARVPAAQVIQAGIMTGVTDSHFVPGHTATRAEAAVVVKRLLQTLGFINE</sequence>
<dbReference type="PANTHER" id="PTHR47197">
    <property type="entry name" value="PROTEIN NIRF"/>
    <property type="match status" value="1"/>
</dbReference>
<feature type="domain" description="SLH" evidence="1">
    <location>
        <begin position="860"/>
        <end position="921"/>
    </location>
</feature>
<dbReference type="InterPro" id="IPR011964">
    <property type="entry name" value="YVTN_b-propeller_repeat"/>
</dbReference>
<dbReference type="Pfam" id="PF00395">
    <property type="entry name" value="SLH"/>
    <property type="match status" value="3"/>
</dbReference>
<comment type="caution">
    <text evidence="2">The sequence shown here is derived from an EMBL/GenBank/DDBJ whole genome shotgun (WGS) entry which is preliminary data.</text>
</comment>
<evidence type="ECO:0000313" key="3">
    <source>
        <dbReference type="Proteomes" id="UP001519287"/>
    </source>
</evidence>
<dbReference type="InterPro" id="IPR015943">
    <property type="entry name" value="WD40/YVTN_repeat-like_dom_sf"/>
</dbReference>